<evidence type="ECO:0000256" key="1">
    <source>
        <dbReference type="ARBA" id="ARBA00001326"/>
    </source>
</evidence>
<dbReference type="Gene3D" id="3.40.50.10880">
    <property type="entry name" value="Uncharacterised protein PF01937, DUF89, domain 3"/>
    <property type="match status" value="1"/>
</dbReference>
<dbReference type="GO" id="GO:0006974">
    <property type="term" value="P:DNA damage response"/>
    <property type="evidence" value="ECO:0007669"/>
    <property type="project" value="TreeGrafter"/>
</dbReference>
<comment type="catalytic activity">
    <reaction evidence="6 7">
        <text>beta-D-fructose 6-phosphate = dihydroxyacetone + D-glyceraldehyde 3-phosphate</text>
        <dbReference type="Rhea" id="RHEA:28002"/>
        <dbReference type="ChEBI" id="CHEBI:16016"/>
        <dbReference type="ChEBI" id="CHEBI:57634"/>
        <dbReference type="ChEBI" id="CHEBI:59776"/>
    </reaction>
</comment>
<keyword evidence="5 7" id="KW-0464">Manganese</keyword>
<evidence type="ECO:0000256" key="5">
    <source>
        <dbReference type="ARBA" id="ARBA00023211"/>
    </source>
</evidence>
<name>A0A6V2JB93_9STRA</name>
<dbReference type="AlphaFoldDB" id="A0A6V2JB93"/>
<proteinExistence type="inferred from homology"/>
<dbReference type="PANTHER" id="PTHR12260">
    <property type="entry name" value="DAMAGE-CONTROL PHOSPHATASE ARMT1"/>
    <property type="match status" value="1"/>
</dbReference>
<keyword evidence="4 7" id="KW-0378">Hydrolase</keyword>
<dbReference type="SUPFAM" id="SSF111321">
    <property type="entry name" value="AF1104-like"/>
    <property type="match status" value="1"/>
</dbReference>
<comment type="cofactor">
    <cofactor evidence="7">
        <name>Mn(2+)</name>
        <dbReference type="ChEBI" id="CHEBI:29035"/>
    </cofactor>
    <cofactor evidence="7">
        <name>Ni(2+)</name>
        <dbReference type="ChEBI" id="CHEBI:49786"/>
    </cofactor>
</comment>
<evidence type="ECO:0000256" key="8">
    <source>
        <dbReference type="SAM" id="SignalP"/>
    </source>
</evidence>
<dbReference type="Gene3D" id="1.20.930.60">
    <property type="match status" value="1"/>
</dbReference>
<keyword evidence="3 7" id="KW-0479">Metal-binding</keyword>
<keyword evidence="8" id="KW-0732">Signal</keyword>
<evidence type="ECO:0000256" key="3">
    <source>
        <dbReference type="ARBA" id="ARBA00022723"/>
    </source>
</evidence>
<dbReference type="GO" id="GO:0005634">
    <property type="term" value="C:nucleus"/>
    <property type="evidence" value="ECO:0007669"/>
    <property type="project" value="TreeGrafter"/>
</dbReference>
<accession>A0A6V2JB93</accession>
<organism evidence="10">
    <name type="scientific">Ditylum brightwellii</name>
    <dbReference type="NCBI Taxonomy" id="49249"/>
    <lineage>
        <taxon>Eukaryota</taxon>
        <taxon>Sar</taxon>
        <taxon>Stramenopiles</taxon>
        <taxon>Ochrophyta</taxon>
        <taxon>Bacillariophyta</taxon>
        <taxon>Mediophyceae</taxon>
        <taxon>Lithodesmiophycidae</taxon>
        <taxon>Lithodesmiales</taxon>
        <taxon>Lithodesmiaceae</taxon>
        <taxon>Ditylum</taxon>
    </lineage>
</organism>
<comment type="function">
    <text evidence="7">Metal-dependent phosphatase that shows phosphatase activity against several substrates, including fructose-1-phosphate and fructose-6-phosphate. Its preference for fructose-1-phosphate, a strong glycating agent that causes DNA damage rather than a canonical yeast metabolite, suggests a damage-control function in hexose phosphate metabolism.</text>
</comment>
<dbReference type="InterPro" id="IPR039763">
    <property type="entry name" value="ARMT1"/>
</dbReference>
<dbReference type="GO" id="GO:0016791">
    <property type="term" value="F:phosphatase activity"/>
    <property type="evidence" value="ECO:0007669"/>
    <property type="project" value="TreeGrafter"/>
</dbReference>
<feature type="domain" description="Damage-control phosphatase ARMT1-like metal-binding" evidence="9">
    <location>
        <begin position="111"/>
        <end position="472"/>
    </location>
</feature>
<protein>
    <recommendedName>
        <fullName evidence="7">Sugar phosphate phosphatase</fullName>
        <ecNumber evidence="7">3.1.3.-</ecNumber>
    </recommendedName>
</protein>
<dbReference type="PANTHER" id="PTHR12260:SF6">
    <property type="entry name" value="DAMAGE-CONTROL PHOSPHATASE ARMT1"/>
    <property type="match status" value="1"/>
</dbReference>
<comment type="catalytic activity">
    <reaction evidence="1 7">
        <text>beta-D-fructose 1-phosphate + H2O = D-fructose + phosphate</text>
        <dbReference type="Rhea" id="RHEA:35603"/>
        <dbReference type="ChEBI" id="CHEBI:15377"/>
        <dbReference type="ChEBI" id="CHEBI:37721"/>
        <dbReference type="ChEBI" id="CHEBI:43474"/>
        <dbReference type="ChEBI" id="CHEBI:138881"/>
    </reaction>
</comment>
<dbReference type="Pfam" id="PF01937">
    <property type="entry name" value="ARMT1-like_dom"/>
    <property type="match status" value="1"/>
</dbReference>
<sequence length="497" mass="55814">MTTASRKNLFLTALLFRSTSAFLPSYYTKRNSFLPPLAMTKSPPREESAAAKAADAAFAAKGKPLPTLPIPPPLLSTTPGSWAYDTMSRRVDEEILQRTYEENEDEFNTPEFATALANMEALREELRNAATTKLRHLLPLSDEQAKDEERAEEWQQWHDMLNPYVEAGDTWLTAPWMVTEFFVYRRFMEAIGYFDPSNEATFMWDPFVKAKRAGLDTSYASAENLMEKVEALPNTKEGVELAAAFALWGNKMDLSIWPADAANSDVDVFSNVLAAAADNLLHDDFIILANHCETLREKKGGVVDIIVDNAGFELVTDLALADHLVASGVAREIRFQLKSHPTFVSDALEKDLMETIETYAALDESTYPFAKKAGQRWKSYIDNKSWTCHENSFWVQGAAMWEMPDKLSKDLNANCDLAFVKGDANYRRLLGDRYWDYTSPFQDVVGAYFPCPVCALRTLKAEVGCGMDKEQVERASSLDDNWLVNGRFGVVHFGTGV</sequence>
<dbReference type="EMBL" id="HBNS01034117">
    <property type="protein sequence ID" value="CAE4629651.1"/>
    <property type="molecule type" value="Transcribed_RNA"/>
</dbReference>
<evidence type="ECO:0000313" key="10">
    <source>
        <dbReference type="EMBL" id="CAE4629651.1"/>
    </source>
</evidence>
<dbReference type="InterPro" id="IPR036075">
    <property type="entry name" value="ARMT-1-like_metal-bd_sf"/>
</dbReference>
<feature type="chain" id="PRO_5030160904" description="Sugar phosphate phosphatase" evidence="8">
    <location>
        <begin position="22"/>
        <end position="497"/>
    </location>
</feature>
<feature type="signal peptide" evidence="8">
    <location>
        <begin position="1"/>
        <end position="21"/>
    </location>
</feature>
<comment type="domain">
    <text evidence="7">Subfamily III proteins have a conserved RTxK motif about 40-50 residues from the C-terminus; the threonine may be replaced by serine or cysteine.</text>
</comment>
<dbReference type="EC" id="3.1.3.-" evidence="7"/>
<evidence type="ECO:0000256" key="7">
    <source>
        <dbReference type="RuleBase" id="RU367030"/>
    </source>
</evidence>
<evidence type="ECO:0000256" key="6">
    <source>
        <dbReference type="ARBA" id="ARBA00048809"/>
    </source>
</evidence>
<comment type="similarity">
    <text evidence="2 7">Belongs to the damage-control phosphatase family. Sugar phosphate phosphatase III subfamily.</text>
</comment>
<gene>
    <name evidence="10" type="ORF">DBRI00130_LOCUS26694</name>
</gene>
<dbReference type="InterPro" id="IPR002791">
    <property type="entry name" value="ARMT1-like_metal-bd"/>
</dbReference>
<evidence type="ECO:0000259" key="9">
    <source>
        <dbReference type="Pfam" id="PF01937"/>
    </source>
</evidence>
<reference evidence="10" key="1">
    <citation type="submission" date="2021-01" db="EMBL/GenBank/DDBJ databases">
        <authorList>
            <person name="Corre E."/>
            <person name="Pelletier E."/>
            <person name="Niang G."/>
            <person name="Scheremetjew M."/>
            <person name="Finn R."/>
            <person name="Kale V."/>
            <person name="Holt S."/>
            <person name="Cochrane G."/>
            <person name="Meng A."/>
            <person name="Brown T."/>
            <person name="Cohen L."/>
        </authorList>
    </citation>
    <scope>NUCLEOTIDE SEQUENCE</scope>
    <source>
        <strain evidence="10">GSO104</strain>
    </source>
</reference>
<dbReference type="GO" id="GO:0046872">
    <property type="term" value="F:metal ion binding"/>
    <property type="evidence" value="ECO:0007669"/>
    <property type="project" value="UniProtKB-UniRule"/>
</dbReference>
<evidence type="ECO:0000256" key="2">
    <source>
        <dbReference type="ARBA" id="ARBA00009519"/>
    </source>
</evidence>
<evidence type="ECO:0000256" key="4">
    <source>
        <dbReference type="ARBA" id="ARBA00022801"/>
    </source>
</evidence>